<comment type="caution">
    <text evidence="2">The sequence shown here is derived from an EMBL/GenBank/DDBJ whole genome shotgun (WGS) entry which is preliminary data.</text>
</comment>
<keyword evidence="1" id="KW-1133">Transmembrane helix</keyword>
<evidence type="ECO:0000313" key="3">
    <source>
        <dbReference type="Proteomes" id="UP000305792"/>
    </source>
</evidence>
<keyword evidence="3" id="KW-1185">Reference proteome</keyword>
<accession>A0A4S8P3F0</accession>
<reference evidence="2 3" key="1">
    <citation type="journal article" date="2018" name="Int. J. Syst. Evol. Microbiol.">
        <title>Glycomyces paridis sp. nov., isolated from the medicinal plant Paris polyphylla.</title>
        <authorList>
            <person name="Fang X.M."/>
            <person name="Bai J.L."/>
            <person name="Su J."/>
            <person name="Zhao L.L."/>
            <person name="Liu H.Y."/>
            <person name="Ma B.P."/>
            <person name="Zhang Y.Q."/>
            <person name="Yu L.Y."/>
        </authorList>
    </citation>
    <scope>NUCLEOTIDE SEQUENCE [LARGE SCALE GENOMIC DNA]</scope>
    <source>
        <strain evidence="2 3">CPCC 204357</strain>
    </source>
</reference>
<dbReference type="EMBL" id="STGX01000017">
    <property type="protein sequence ID" value="THV24550.1"/>
    <property type="molecule type" value="Genomic_DNA"/>
</dbReference>
<evidence type="ECO:0000256" key="1">
    <source>
        <dbReference type="SAM" id="Phobius"/>
    </source>
</evidence>
<dbReference type="AlphaFoldDB" id="A0A4S8P3F0"/>
<protein>
    <submittedName>
        <fullName evidence="2">Uncharacterized protein</fullName>
    </submittedName>
</protein>
<name>A0A4S8P3F0_9ACTN</name>
<sequence>MKIGVTAAGADPEKAAAAESRISRGVEAAPAKTVPVAVAAALGALAVITAVAAQWFLAVVFALAVLVPLWMHRNRTADHAATLKDRDEKLADLRAAILKARDEAAARDASAAERHAEAEAARARLLTALPQGRH</sequence>
<gene>
    <name evidence="2" type="ORF">E9998_20290</name>
</gene>
<keyword evidence="1" id="KW-0472">Membrane</keyword>
<keyword evidence="1" id="KW-0812">Transmembrane</keyword>
<feature type="transmembrane region" description="Helical" evidence="1">
    <location>
        <begin position="41"/>
        <end position="67"/>
    </location>
</feature>
<dbReference type="Proteomes" id="UP000305792">
    <property type="component" value="Unassembled WGS sequence"/>
</dbReference>
<organism evidence="2 3">
    <name type="scientific">Glycomyces paridis</name>
    <dbReference type="NCBI Taxonomy" id="2126555"/>
    <lineage>
        <taxon>Bacteria</taxon>
        <taxon>Bacillati</taxon>
        <taxon>Actinomycetota</taxon>
        <taxon>Actinomycetes</taxon>
        <taxon>Glycomycetales</taxon>
        <taxon>Glycomycetaceae</taxon>
        <taxon>Glycomyces</taxon>
    </lineage>
</organism>
<evidence type="ECO:0000313" key="2">
    <source>
        <dbReference type="EMBL" id="THV24550.1"/>
    </source>
</evidence>
<proteinExistence type="predicted"/>